<evidence type="ECO:0000313" key="4">
    <source>
        <dbReference type="EMBL" id="AVH55820.1"/>
    </source>
</evidence>
<dbReference type="NCBIfam" id="NF043033">
    <property type="entry name" value="OxoTetrIsom"/>
    <property type="match status" value="1"/>
</dbReference>
<keyword evidence="1 2" id="KW-0413">Isomerase</keyword>
<dbReference type="InterPro" id="IPR050417">
    <property type="entry name" value="Sugar_Epim/Isomerase"/>
</dbReference>
<dbReference type="SUPFAM" id="SSF51658">
    <property type="entry name" value="Xylose isomerase-like"/>
    <property type="match status" value="1"/>
</dbReference>
<dbReference type="Pfam" id="PF01261">
    <property type="entry name" value="AP_endonuc_2"/>
    <property type="match status" value="1"/>
</dbReference>
<evidence type="ECO:0000313" key="5">
    <source>
        <dbReference type="Proteomes" id="UP000238413"/>
    </source>
</evidence>
<protein>
    <submittedName>
        <fullName evidence="4">Hydroxypyruvate isomerase</fullName>
    </submittedName>
</protein>
<dbReference type="RefSeq" id="WP_099498793.1">
    <property type="nucleotide sequence ID" value="NZ_CP026652.1"/>
</dbReference>
<dbReference type="Gene3D" id="3.20.20.150">
    <property type="entry name" value="Divalent-metal-dependent TIM barrel enzymes"/>
    <property type="match status" value="1"/>
</dbReference>
<evidence type="ECO:0000256" key="2">
    <source>
        <dbReference type="PIRNR" id="PIRNR006241"/>
    </source>
</evidence>
<reference evidence="4 5" key="1">
    <citation type="submission" date="2018-02" db="EMBL/GenBank/DDBJ databases">
        <title>Complete genome sequence of Streptomyces dengpaensis, the producer of angucyclines.</title>
        <authorList>
            <person name="Yumei L."/>
        </authorList>
    </citation>
    <scope>NUCLEOTIDE SEQUENCE [LARGE SCALE GENOMIC DNA]</scope>
    <source>
        <strain evidence="4 5">XZHG99</strain>
    </source>
</reference>
<dbReference type="InterPro" id="IPR053398">
    <property type="entry name" value="HPT_OtnI_isomerases"/>
</dbReference>
<proteinExistence type="inferred from homology"/>
<dbReference type="PIRSF" id="PIRSF006241">
    <property type="entry name" value="HyI"/>
    <property type="match status" value="1"/>
</dbReference>
<dbReference type="InterPro" id="IPR036237">
    <property type="entry name" value="Xyl_isomerase-like_sf"/>
</dbReference>
<dbReference type="Proteomes" id="UP000238413">
    <property type="component" value="Chromosome"/>
</dbReference>
<evidence type="ECO:0000256" key="1">
    <source>
        <dbReference type="ARBA" id="ARBA00023235"/>
    </source>
</evidence>
<gene>
    <name evidence="4" type="ORF">C4B68_08595</name>
</gene>
<evidence type="ECO:0000259" key="3">
    <source>
        <dbReference type="Pfam" id="PF01261"/>
    </source>
</evidence>
<dbReference type="GO" id="GO:0016853">
    <property type="term" value="F:isomerase activity"/>
    <property type="evidence" value="ECO:0007669"/>
    <property type="project" value="UniProtKB-KW"/>
</dbReference>
<accession>A0ABN5HZ00</accession>
<keyword evidence="5" id="KW-1185">Reference proteome</keyword>
<feature type="domain" description="Xylose isomerase-like TIM barrel" evidence="3">
    <location>
        <begin position="21"/>
        <end position="261"/>
    </location>
</feature>
<dbReference type="InterPro" id="IPR013022">
    <property type="entry name" value="Xyl_isomerase-like_TIM-brl"/>
</dbReference>
<dbReference type="PANTHER" id="PTHR43489">
    <property type="entry name" value="ISOMERASE"/>
    <property type="match status" value="1"/>
</dbReference>
<comment type="similarity">
    <text evidence="2">Belongs to the hyi family.</text>
</comment>
<sequence length="267" mass="29440">MPRFAANLSMMYTEHPFLDRFAAASADGFEAVEYLFPYEYDATELRRRLDDHGLRQVLFNAPPGAWDSGERGIAALPGREKEARSGIDRALEYAAALGCPRVHMMAGLVQPAATPADAARHRAAYLANLAWAAERAAAADVDILIEPINGRDMPGYFLTRQAEAHSVVQEVGAPNLKVQLDLYHCQIVEGDLTTTLRRDVPTGRVGHLQIAGVPDRHEPDRGELNARHLFDVIDALGFDGWIGCEYRPRTGTSEGLGWLNDYRGDNT</sequence>
<name>A0ABN5HZ00_9ACTN</name>
<organism evidence="4 5">
    <name type="scientific">Streptomyces dengpaensis</name>
    <dbReference type="NCBI Taxonomy" id="2049881"/>
    <lineage>
        <taxon>Bacteria</taxon>
        <taxon>Bacillati</taxon>
        <taxon>Actinomycetota</taxon>
        <taxon>Actinomycetes</taxon>
        <taxon>Kitasatosporales</taxon>
        <taxon>Streptomycetaceae</taxon>
        <taxon>Streptomyces</taxon>
    </lineage>
</organism>
<dbReference type="PANTHER" id="PTHR43489:SF13">
    <property type="entry name" value="HYDROXYPYRUVATE ISOMERASE"/>
    <property type="match status" value="1"/>
</dbReference>
<dbReference type="InterPro" id="IPR026040">
    <property type="entry name" value="HyI-like"/>
</dbReference>
<dbReference type="EMBL" id="CP026652">
    <property type="protein sequence ID" value="AVH55820.1"/>
    <property type="molecule type" value="Genomic_DNA"/>
</dbReference>